<name>A0A3A4ZLR7_UNCKA</name>
<evidence type="ECO:0000313" key="1">
    <source>
        <dbReference type="EMBL" id="RJR27640.1"/>
    </source>
</evidence>
<gene>
    <name evidence="1" type="ORF">C4561_01685</name>
</gene>
<evidence type="ECO:0000313" key="2">
    <source>
        <dbReference type="Proteomes" id="UP000265540"/>
    </source>
</evidence>
<sequence>MNIQANSSAQIIQFSKPITLRILVSYYYLQSGKSLLNRLKRLKEELGENLTILLDSGAFSAYSLKKEISISSYKSFLKEHKELFWRCFTLDVVGDQERTWNNFFELKDAGFDVIPIYTRKSNFDELEKCYEYSDYVGIGGIFSFEGSNFLHTYLKPLTEKLQGRKCHWLGVTNINHVIKYRPYSVDSSNFAGAQRWGGITFLQNFVTASSVHKGMGKGSQKNEDSASFLSLQKLSKPEYLSDFTLRLYSATESKGVDPAKLFDHESWRTQHAFSSKITIRSHLEQGLLVEWILGTKVFHALTGSRFIDDSLQALQQIHDFENHYLERNL</sequence>
<dbReference type="EMBL" id="QZJF01000008">
    <property type="protein sequence ID" value="RJR27640.1"/>
    <property type="molecule type" value="Genomic_DNA"/>
</dbReference>
<protein>
    <submittedName>
        <fullName evidence="1">Uncharacterized protein</fullName>
    </submittedName>
</protein>
<dbReference type="Proteomes" id="UP000265540">
    <property type="component" value="Unassembled WGS sequence"/>
</dbReference>
<reference evidence="1 2" key="1">
    <citation type="journal article" date="2017" name="ISME J.">
        <title>Energy and carbon metabolisms in a deep terrestrial subsurface fluid microbial community.</title>
        <authorList>
            <person name="Momper L."/>
            <person name="Jungbluth S.P."/>
            <person name="Lee M.D."/>
            <person name="Amend J.P."/>
        </authorList>
    </citation>
    <scope>NUCLEOTIDE SEQUENCE [LARGE SCALE GENOMIC DNA]</scope>
    <source>
        <strain evidence="1">SURF_46</strain>
    </source>
</reference>
<dbReference type="SUPFAM" id="SSF51713">
    <property type="entry name" value="tRNA-guanine transglycosylase"/>
    <property type="match status" value="1"/>
</dbReference>
<dbReference type="InterPro" id="IPR036511">
    <property type="entry name" value="TGT-like_sf"/>
</dbReference>
<comment type="caution">
    <text evidence="1">The sequence shown here is derived from an EMBL/GenBank/DDBJ whole genome shotgun (WGS) entry which is preliminary data.</text>
</comment>
<proteinExistence type="predicted"/>
<organism evidence="1 2">
    <name type="scientific">candidate division WWE3 bacterium</name>
    <dbReference type="NCBI Taxonomy" id="2053526"/>
    <lineage>
        <taxon>Bacteria</taxon>
        <taxon>Katanobacteria</taxon>
    </lineage>
</organism>
<dbReference type="AlphaFoldDB" id="A0A3A4ZLR7"/>
<dbReference type="GO" id="GO:0006400">
    <property type="term" value="P:tRNA modification"/>
    <property type="evidence" value="ECO:0007669"/>
    <property type="project" value="InterPro"/>
</dbReference>
<accession>A0A3A4ZLR7</accession>